<keyword evidence="5 9" id="KW-0106">Calcium</keyword>
<dbReference type="PANTHER" id="PTHR24028">
    <property type="entry name" value="CADHERIN-87A"/>
    <property type="match status" value="1"/>
</dbReference>
<dbReference type="InterPro" id="IPR050174">
    <property type="entry name" value="Protocadherin/Cadherin-CA"/>
</dbReference>
<dbReference type="PANTHER" id="PTHR24028:SF328">
    <property type="entry name" value="CADHERIN-3"/>
    <property type="match status" value="1"/>
</dbReference>
<proteinExistence type="predicted"/>
<dbReference type="Pfam" id="PF00028">
    <property type="entry name" value="Cadherin"/>
    <property type="match status" value="1"/>
</dbReference>
<dbReference type="EMBL" id="GEBQ01010766">
    <property type="protein sequence ID" value="JAT29211.1"/>
    <property type="molecule type" value="Transcribed_RNA"/>
</dbReference>
<dbReference type="GO" id="GO:0007156">
    <property type="term" value="P:homophilic cell adhesion via plasma membrane adhesion molecules"/>
    <property type="evidence" value="ECO:0007669"/>
    <property type="project" value="InterPro"/>
</dbReference>
<evidence type="ECO:0000256" key="5">
    <source>
        <dbReference type="ARBA" id="ARBA00022837"/>
    </source>
</evidence>
<keyword evidence="2" id="KW-0812">Transmembrane</keyword>
<evidence type="ECO:0000256" key="2">
    <source>
        <dbReference type="ARBA" id="ARBA00022692"/>
    </source>
</evidence>
<keyword evidence="4" id="KW-0677">Repeat</keyword>
<keyword evidence="8" id="KW-0325">Glycoprotein</keyword>
<evidence type="ECO:0000259" key="10">
    <source>
        <dbReference type="PROSITE" id="PS50268"/>
    </source>
</evidence>
<comment type="subcellular location">
    <subcellularLocation>
        <location evidence="1">Cell membrane</location>
        <topology evidence="1">Single-pass type I membrane protein</topology>
    </subcellularLocation>
</comment>
<evidence type="ECO:0000256" key="6">
    <source>
        <dbReference type="ARBA" id="ARBA00022989"/>
    </source>
</evidence>
<dbReference type="PROSITE" id="PS50268">
    <property type="entry name" value="CADHERIN_2"/>
    <property type="match status" value="1"/>
</dbReference>
<dbReference type="GO" id="GO:0008104">
    <property type="term" value="P:intracellular protein localization"/>
    <property type="evidence" value="ECO:0007669"/>
    <property type="project" value="UniProtKB-ARBA"/>
</dbReference>
<feature type="non-terminal residue" evidence="11">
    <location>
        <position position="1"/>
    </location>
</feature>
<gene>
    <name evidence="11" type="ORF">g.53606</name>
</gene>
<feature type="domain" description="Cadherin" evidence="10">
    <location>
        <begin position="32"/>
        <end position="138"/>
    </location>
</feature>
<keyword evidence="7" id="KW-0472">Membrane</keyword>
<feature type="non-terminal residue" evidence="11">
    <location>
        <position position="144"/>
    </location>
</feature>
<dbReference type="GO" id="GO:0007163">
    <property type="term" value="P:establishment or maintenance of cell polarity"/>
    <property type="evidence" value="ECO:0007669"/>
    <property type="project" value="UniProtKB-ARBA"/>
</dbReference>
<dbReference type="GO" id="GO:0005509">
    <property type="term" value="F:calcium ion binding"/>
    <property type="evidence" value="ECO:0007669"/>
    <property type="project" value="UniProtKB-UniRule"/>
</dbReference>
<dbReference type="SMART" id="SM00112">
    <property type="entry name" value="CA"/>
    <property type="match status" value="1"/>
</dbReference>
<keyword evidence="3" id="KW-0732">Signal</keyword>
<evidence type="ECO:0000256" key="1">
    <source>
        <dbReference type="ARBA" id="ARBA00004251"/>
    </source>
</evidence>
<organism evidence="11">
    <name type="scientific">Graphocephala atropunctata</name>
    <dbReference type="NCBI Taxonomy" id="36148"/>
    <lineage>
        <taxon>Eukaryota</taxon>
        <taxon>Metazoa</taxon>
        <taxon>Ecdysozoa</taxon>
        <taxon>Arthropoda</taxon>
        <taxon>Hexapoda</taxon>
        <taxon>Insecta</taxon>
        <taxon>Pterygota</taxon>
        <taxon>Neoptera</taxon>
        <taxon>Paraneoptera</taxon>
        <taxon>Hemiptera</taxon>
        <taxon>Auchenorrhyncha</taxon>
        <taxon>Membracoidea</taxon>
        <taxon>Cicadellidae</taxon>
        <taxon>Cicadellinae</taxon>
        <taxon>Cicadellini</taxon>
        <taxon>Graphocephala</taxon>
    </lineage>
</organism>
<evidence type="ECO:0000313" key="11">
    <source>
        <dbReference type="EMBL" id="JAT29211.1"/>
    </source>
</evidence>
<dbReference type="PRINTS" id="PR00205">
    <property type="entry name" value="CADHERIN"/>
</dbReference>
<reference evidence="11" key="1">
    <citation type="submission" date="2015-11" db="EMBL/GenBank/DDBJ databases">
        <title>De novo transcriptome assembly of four potential Pierce s Disease insect vectors from Arizona vineyards.</title>
        <authorList>
            <person name="Tassone E.E."/>
        </authorList>
    </citation>
    <scope>NUCLEOTIDE SEQUENCE</scope>
</reference>
<dbReference type="CDD" id="cd11304">
    <property type="entry name" value="Cadherin_repeat"/>
    <property type="match status" value="1"/>
</dbReference>
<protein>
    <recommendedName>
        <fullName evidence="10">Cadherin domain-containing protein</fullName>
    </recommendedName>
</protein>
<dbReference type="InterPro" id="IPR015919">
    <property type="entry name" value="Cadherin-like_sf"/>
</dbReference>
<dbReference type="FunFam" id="2.60.40.60:FF:000033">
    <property type="entry name" value="FAT atypical cadherin 1"/>
    <property type="match status" value="1"/>
</dbReference>
<evidence type="ECO:0000256" key="9">
    <source>
        <dbReference type="PROSITE-ProRule" id="PRU00043"/>
    </source>
</evidence>
<sequence>TVKAFSTRSSLEATTIIYVRVLDQNDLSPIFFPATYNETLPEDFALHAPVLKVTAEDADLGVNGEILFWIKEQTETFAIHPSMGVVTLTRRLKYAERSVHELTIVAQDRATIFRGGGQSSVAKVSLRVRQVNLYGPEIYVYVLQ</sequence>
<evidence type="ECO:0000256" key="4">
    <source>
        <dbReference type="ARBA" id="ARBA00022737"/>
    </source>
</evidence>
<name>A0A1B6LZV9_9HEMI</name>
<evidence type="ECO:0000256" key="3">
    <source>
        <dbReference type="ARBA" id="ARBA00022729"/>
    </source>
</evidence>
<keyword evidence="6" id="KW-1133">Transmembrane helix</keyword>
<dbReference type="InterPro" id="IPR002126">
    <property type="entry name" value="Cadherin-like_dom"/>
</dbReference>
<dbReference type="SUPFAM" id="SSF49313">
    <property type="entry name" value="Cadherin-like"/>
    <property type="match status" value="1"/>
</dbReference>
<dbReference type="Gene3D" id="2.60.40.60">
    <property type="entry name" value="Cadherins"/>
    <property type="match status" value="1"/>
</dbReference>
<dbReference type="AlphaFoldDB" id="A0A1B6LZV9"/>
<dbReference type="GO" id="GO:0001736">
    <property type="term" value="P:establishment of planar polarity"/>
    <property type="evidence" value="ECO:0007669"/>
    <property type="project" value="UniProtKB-ARBA"/>
</dbReference>
<evidence type="ECO:0000256" key="7">
    <source>
        <dbReference type="ARBA" id="ARBA00023136"/>
    </source>
</evidence>
<accession>A0A1B6LZV9</accession>
<dbReference type="GO" id="GO:0005886">
    <property type="term" value="C:plasma membrane"/>
    <property type="evidence" value="ECO:0007669"/>
    <property type="project" value="UniProtKB-SubCell"/>
</dbReference>
<evidence type="ECO:0000256" key="8">
    <source>
        <dbReference type="ARBA" id="ARBA00023180"/>
    </source>
</evidence>